<dbReference type="EMBL" id="JBBMFA010000087">
    <property type="protein sequence ID" value="MEQ2520357.1"/>
    <property type="molecule type" value="Genomic_DNA"/>
</dbReference>
<dbReference type="SUPFAM" id="SSF55154">
    <property type="entry name" value="CYTH-like phosphatases"/>
    <property type="match status" value="1"/>
</dbReference>
<feature type="domain" description="VTC" evidence="1">
    <location>
        <begin position="8"/>
        <end position="226"/>
    </location>
</feature>
<organism evidence="2 3">
    <name type="scientific">Ruthenibacterium intestinale</name>
    <dbReference type="NCBI Taxonomy" id="3133163"/>
    <lineage>
        <taxon>Bacteria</taxon>
        <taxon>Bacillati</taxon>
        <taxon>Bacillota</taxon>
        <taxon>Clostridia</taxon>
        <taxon>Eubacteriales</taxon>
        <taxon>Oscillospiraceae</taxon>
        <taxon>Ruthenibacterium</taxon>
    </lineage>
</organism>
<dbReference type="InterPro" id="IPR042267">
    <property type="entry name" value="VTC_sf"/>
</dbReference>
<keyword evidence="3" id="KW-1185">Reference proteome</keyword>
<dbReference type="Pfam" id="PF09359">
    <property type="entry name" value="VTC"/>
    <property type="match status" value="1"/>
</dbReference>
<dbReference type="Proteomes" id="UP001477672">
    <property type="component" value="Unassembled WGS sequence"/>
</dbReference>
<gene>
    <name evidence="2" type="ORF">WMO24_07930</name>
</gene>
<name>A0ABV1GES8_9FIRM</name>
<dbReference type="Gene3D" id="3.20.100.30">
    <property type="entry name" value="VTC, catalytic tunnel domain"/>
    <property type="match status" value="1"/>
</dbReference>
<reference evidence="2 3" key="1">
    <citation type="submission" date="2024-03" db="EMBL/GenBank/DDBJ databases">
        <title>Human intestinal bacterial collection.</title>
        <authorList>
            <person name="Pauvert C."/>
            <person name="Hitch T.C.A."/>
            <person name="Clavel T."/>
        </authorList>
    </citation>
    <scope>NUCLEOTIDE SEQUENCE [LARGE SCALE GENOMIC DNA]</scope>
    <source>
        <strain evidence="2 3">CLA-JM-H11</strain>
    </source>
</reference>
<dbReference type="CDD" id="cd07750">
    <property type="entry name" value="PolyPPase_VTC_like"/>
    <property type="match status" value="1"/>
</dbReference>
<evidence type="ECO:0000313" key="3">
    <source>
        <dbReference type="Proteomes" id="UP001477672"/>
    </source>
</evidence>
<dbReference type="InterPro" id="IPR018966">
    <property type="entry name" value="VTC_domain"/>
</dbReference>
<protein>
    <submittedName>
        <fullName evidence="2">Polyphosphate polymerase domain-containing protein</fullName>
    </submittedName>
</protein>
<sequence length="231" mass="26117">MQNLVVTRFEHKYLLTDAQAAELRGKLNAALAADSHNAGPSGSYLVRSLYFDTPDSRDYLDKVDGLFSRQKLRLRVYGGEGGRAKLECKQKQGDYQKKTSVWVTADQCDAFARGDFSSLLDTDDEDAHFLYALASRGYRPAGLVEYRRSAWLLGVRNTRVTLDFDVRGTDVLPTLYGPVVLRPLLDPGLVVLEVKFDRKLAPFVRRLLKGYQRTRLSCGKYENCRALNELL</sequence>
<proteinExistence type="predicted"/>
<accession>A0ABV1GES8</accession>
<evidence type="ECO:0000313" key="2">
    <source>
        <dbReference type="EMBL" id="MEQ2520357.1"/>
    </source>
</evidence>
<evidence type="ECO:0000259" key="1">
    <source>
        <dbReference type="Pfam" id="PF09359"/>
    </source>
</evidence>
<dbReference type="RefSeq" id="WP_349215873.1">
    <property type="nucleotide sequence ID" value="NZ_JBBMFA010000087.1"/>
</dbReference>
<dbReference type="InterPro" id="IPR033469">
    <property type="entry name" value="CYTH-like_dom_sf"/>
</dbReference>
<comment type="caution">
    <text evidence="2">The sequence shown here is derived from an EMBL/GenBank/DDBJ whole genome shotgun (WGS) entry which is preliminary data.</text>
</comment>